<dbReference type="AlphaFoldDB" id="Q6ILF2"/>
<gene>
    <name evidence="2" type="ORF">HDC09508</name>
</gene>
<feature type="region of interest" description="Disordered" evidence="1">
    <location>
        <begin position="80"/>
        <end position="146"/>
    </location>
</feature>
<dbReference type="EMBL" id="BK002064">
    <property type="protein sequence ID" value="DAA02909.1"/>
    <property type="molecule type" value="Genomic_DNA"/>
</dbReference>
<sequence>MACHAIASISSGGPSSKSSYPRQSVCWQLMQIAALWVSALGSRSRVMWLIDLLALLTFRQHFGVVDSLVAIKLAKWTRNNYHGNAQSQPKTTTNPPRTQRQQTPASTATSTSTSTAPPASKPPQSLAAIEYSTPVRQRQSVDLRRL</sequence>
<evidence type="ECO:0000256" key="1">
    <source>
        <dbReference type="SAM" id="MobiDB-lite"/>
    </source>
</evidence>
<protein>
    <submittedName>
        <fullName evidence="2">HDC09508</fullName>
    </submittedName>
</protein>
<organism evidence="2">
    <name type="scientific">Drosophila melanogaster</name>
    <name type="common">Fruit fly</name>
    <dbReference type="NCBI Taxonomy" id="7227"/>
    <lineage>
        <taxon>Eukaryota</taxon>
        <taxon>Metazoa</taxon>
        <taxon>Ecdysozoa</taxon>
        <taxon>Arthropoda</taxon>
        <taxon>Hexapoda</taxon>
        <taxon>Insecta</taxon>
        <taxon>Pterygota</taxon>
        <taxon>Neoptera</taxon>
        <taxon>Endopterygota</taxon>
        <taxon>Diptera</taxon>
        <taxon>Brachycera</taxon>
        <taxon>Muscomorpha</taxon>
        <taxon>Ephydroidea</taxon>
        <taxon>Drosophilidae</taxon>
        <taxon>Drosophila</taxon>
        <taxon>Sophophora</taxon>
    </lineage>
</organism>
<name>Q6ILF2_DROME</name>
<accession>Q6ILF2</accession>
<proteinExistence type="predicted"/>
<reference evidence="2" key="1">
    <citation type="journal article" date="2003" name="Genome Biol.">
        <title>An integrated gene annotation and transcriptional profiling approach towards the full gene content of the Drosophila genome.</title>
        <authorList>
            <person name="Hild M."/>
            <person name="Beckmann B."/>
            <person name="Haas S.A."/>
            <person name="Koch B."/>
            <person name="Solovyev V."/>
            <person name="Busold C."/>
            <person name="Fellenberg K."/>
            <person name="Boutros M."/>
            <person name="Vingron M."/>
            <person name="Sauer F."/>
            <person name="Hoheisel J.D."/>
            <person name="Paro R."/>
        </authorList>
    </citation>
    <scope>NUCLEOTIDE SEQUENCE</scope>
</reference>
<feature type="compositionally biased region" description="Low complexity" evidence="1">
    <location>
        <begin position="88"/>
        <end position="125"/>
    </location>
</feature>
<evidence type="ECO:0000313" key="2">
    <source>
        <dbReference type="EMBL" id="DAA02909.1"/>
    </source>
</evidence>